<evidence type="ECO:0000313" key="15">
    <source>
        <dbReference type="EMBL" id="WFD02318.1"/>
    </source>
</evidence>
<keyword evidence="5 15" id="KW-0378">Hydrolase</keyword>
<dbReference type="InterPro" id="IPR014001">
    <property type="entry name" value="Helicase_ATP-bd"/>
</dbReference>
<feature type="region of interest" description="Disordered" evidence="11">
    <location>
        <begin position="362"/>
        <end position="397"/>
    </location>
</feature>
<organism evidence="15 16">
    <name type="scientific">Malassezia obtusa</name>
    <dbReference type="NCBI Taxonomy" id="76774"/>
    <lineage>
        <taxon>Eukaryota</taxon>
        <taxon>Fungi</taxon>
        <taxon>Dikarya</taxon>
        <taxon>Basidiomycota</taxon>
        <taxon>Ustilaginomycotina</taxon>
        <taxon>Malasseziomycetes</taxon>
        <taxon>Malasseziales</taxon>
        <taxon>Malasseziaceae</taxon>
        <taxon>Malassezia</taxon>
    </lineage>
</organism>
<feature type="region of interest" description="Disordered" evidence="11">
    <location>
        <begin position="242"/>
        <end position="284"/>
    </location>
</feature>
<evidence type="ECO:0000256" key="6">
    <source>
        <dbReference type="ARBA" id="ARBA00022806"/>
    </source>
</evidence>
<dbReference type="Proteomes" id="UP001214603">
    <property type="component" value="Chromosome 1"/>
</dbReference>
<feature type="region of interest" description="Disordered" evidence="11">
    <location>
        <begin position="301"/>
        <end position="322"/>
    </location>
</feature>
<dbReference type="SMART" id="SM00847">
    <property type="entry name" value="HA2"/>
    <property type="match status" value="1"/>
</dbReference>
<feature type="compositionally biased region" description="Basic and acidic residues" evidence="11">
    <location>
        <begin position="124"/>
        <end position="138"/>
    </location>
</feature>
<dbReference type="GO" id="GO:0005524">
    <property type="term" value="F:ATP binding"/>
    <property type="evidence" value="ECO:0007669"/>
    <property type="project" value="UniProtKB-KW"/>
</dbReference>
<dbReference type="GO" id="GO:0003724">
    <property type="term" value="F:RNA helicase activity"/>
    <property type="evidence" value="ECO:0007669"/>
    <property type="project" value="UniProtKB-EC"/>
</dbReference>
<evidence type="ECO:0000259" key="12">
    <source>
        <dbReference type="PROSITE" id="PS50126"/>
    </source>
</evidence>
<evidence type="ECO:0000256" key="8">
    <source>
        <dbReference type="ARBA" id="ARBA00023187"/>
    </source>
</evidence>
<dbReference type="Pfam" id="PF00271">
    <property type="entry name" value="Helicase_C"/>
    <property type="match status" value="1"/>
</dbReference>
<protein>
    <recommendedName>
        <fullName evidence="2">RNA helicase</fullName>
        <ecNumber evidence="2">3.6.4.13</ecNumber>
    </recommendedName>
</protein>
<evidence type="ECO:0000256" key="5">
    <source>
        <dbReference type="ARBA" id="ARBA00022801"/>
    </source>
</evidence>
<dbReference type="PROSITE" id="PS51194">
    <property type="entry name" value="HELICASE_CTER"/>
    <property type="match status" value="1"/>
</dbReference>
<feature type="domain" description="Helicase ATP-binding" evidence="13">
    <location>
        <begin position="467"/>
        <end position="631"/>
    </location>
</feature>
<dbReference type="FunFam" id="1.20.120.1080:FF:000001">
    <property type="entry name" value="Pre-mRNA-splicing factor ATP-dependent RNA helicase"/>
    <property type="match status" value="1"/>
</dbReference>
<dbReference type="EC" id="3.6.4.13" evidence="2"/>
<dbReference type="SUPFAM" id="SSF50249">
    <property type="entry name" value="Nucleic acid-binding proteins"/>
    <property type="match status" value="1"/>
</dbReference>
<comment type="catalytic activity">
    <reaction evidence="10">
        <text>ATP + H2O = ADP + phosphate + H(+)</text>
        <dbReference type="Rhea" id="RHEA:13065"/>
        <dbReference type="ChEBI" id="CHEBI:15377"/>
        <dbReference type="ChEBI" id="CHEBI:15378"/>
        <dbReference type="ChEBI" id="CHEBI:30616"/>
        <dbReference type="ChEBI" id="CHEBI:43474"/>
        <dbReference type="ChEBI" id="CHEBI:456216"/>
        <dbReference type="EC" id="3.6.4.13"/>
    </reaction>
</comment>
<dbReference type="EMBL" id="CP119934">
    <property type="protein sequence ID" value="WFD02318.1"/>
    <property type="molecule type" value="Genomic_DNA"/>
</dbReference>
<evidence type="ECO:0000256" key="1">
    <source>
        <dbReference type="ARBA" id="ARBA00004123"/>
    </source>
</evidence>
<dbReference type="FunFam" id="2.40.50.140:FF:000061">
    <property type="entry name" value="ATP-dependent RNA helicase DHX8"/>
    <property type="match status" value="1"/>
</dbReference>
<dbReference type="FunFam" id="3.40.50.300:FF:000101">
    <property type="entry name" value="Pre-mRNA-splicing factor ATP-dependent RNA helicase"/>
    <property type="match status" value="1"/>
</dbReference>
<keyword evidence="16" id="KW-1185">Reference proteome</keyword>
<evidence type="ECO:0000313" key="16">
    <source>
        <dbReference type="Proteomes" id="UP001214603"/>
    </source>
</evidence>
<dbReference type="GO" id="GO:0003723">
    <property type="term" value="F:RNA binding"/>
    <property type="evidence" value="ECO:0007669"/>
    <property type="project" value="TreeGrafter"/>
</dbReference>
<feature type="compositionally biased region" description="Pro residues" evidence="11">
    <location>
        <begin position="140"/>
        <end position="152"/>
    </location>
</feature>
<dbReference type="InterPro" id="IPR003029">
    <property type="entry name" value="S1_domain"/>
</dbReference>
<evidence type="ECO:0000256" key="2">
    <source>
        <dbReference type="ARBA" id="ARBA00012552"/>
    </source>
</evidence>
<dbReference type="SUPFAM" id="SSF52540">
    <property type="entry name" value="P-loop containing nucleoside triphosphate hydrolases"/>
    <property type="match status" value="1"/>
</dbReference>
<keyword evidence="9" id="KW-0539">Nucleus</keyword>
<dbReference type="InterPro" id="IPR011545">
    <property type="entry name" value="DEAD/DEAH_box_helicase_dom"/>
</dbReference>
<dbReference type="InterPro" id="IPR012340">
    <property type="entry name" value="NA-bd_OB-fold"/>
</dbReference>
<dbReference type="Pfam" id="PF21010">
    <property type="entry name" value="HA2_C"/>
    <property type="match status" value="1"/>
</dbReference>
<evidence type="ECO:0000256" key="9">
    <source>
        <dbReference type="ARBA" id="ARBA00023242"/>
    </source>
</evidence>
<accession>A0AAF0DXC1</accession>
<dbReference type="InterPro" id="IPR027417">
    <property type="entry name" value="P-loop_NTPase"/>
</dbReference>
<feature type="domain" description="S1 motif" evidence="12">
    <location>
        <begin position="161"/>
        <end position="231"/>
    </location>
</feature>
<keyword evidence="3" id="KW-0507">mRNA processing</keyword>
<dbReference type="SMART" id="SM00316">
    <property type="entry name" value="S1"/>
    <property type="match status" value="1"/>
</dbReference>
<dbReference type="PANTHER" id="PTHR18934">
    <property type="entry name" value="ATP-DEPENDENT RNA HELICASE"/>
    <property type="match status" value="1"/>
</dbReference>
<dbReference type="Gene3D" id="3.40.50.300">
    <property type="entry name" value="P-loop containing nucleotide triphosphate hydrolases"/>
    <property type="match status" value="2"/>
</dbReference>
<dbReference type="FunFam" id="3.40.50.300:FF:000191">
    <property type="entry name" value="Pre-mRNA-splicing factor ATP-dependent RNA helicase"/>
    <property type="match status" value="1"/>
</dbReference>
<dbReference type="Pfam" id="PF04408">
    <property type="entry name" value="WHD_HA2"/>
    <property type="match status" value="1"/>
</dbReference>
<evidence type="ECO:0000259" key="14">
    <source>
        <dbReference type="PROSITE" id="PS51194"/>
    </source>
</evidence>
<evidence type="ECO:0000256" key="4">
    <source>
        <dbReference type="ARBA" id="ARBA00022741"/>
    </source>
</evidence>
<dbReference type="PANTHER" id="PTHR18934:SF85">
    <property type="entry name" value="ATP-DEPENDENT RNA HELICASE DHX8"/>
    <property type="match status" value="1"/>
</dbReference>
<dbReference type="Pfam" id="PF00270">
    <property type="entry name" value="DEAD"/>
    <property type="match status" value="1"/>
</dbReference>
<dbReference type="AlphaFoldDB" id="A0AAF0DXC1"/>
<dbReference type="InterPro" id="IPR011709">
    <property type="entry name" value="DEAD-box_helicase_OB_fold"/>
</dbReference>
<dbReference type="SMART" id="SM00487">
    <property type="entry name" value="DEXDc"/>
    <property type="match status" value="1"/>
</dbReference>
<dbReference type="CDD" id="cd18791">
    <property type="entry name" value="SF2_C_RHA"/>
    <property type="match status" value="1"/>
</dbReference>
<proteinExistence type="predicted"/>
<reference evidence="15" key="1">
    <citation type="submission" date="2023-03" db="EMBL/GenBank/DDBJ databases">
        <title>Mating type loci evolution in Malassezia.</title>
        <authorList>
            <person name="Coelho M.A."/>
        </authorList>
    </citation>
    <scope>NUCLEOTIDE SEQUENCE</scope>
    <source>
        <strain evidence="15">CBS 7876</strain>
    </source>
</reference>
<evidence type="ECO:0000256" key="10">
    <source>
        <dbReference type="ARBA" id="ARBA00047984"/>
    </source>
</evidence>
<dbReference type="Gene3D" id="2.40.50.140">
    <property type="entry name" value="Nucleic acid-binding proteins"/>
    <property type="match status" value="1"/>
</dbReference>
<name>A0AAF0DXC1_9BASI</name>
<keyword evidence="6 15" id="KW-0347">Helicase</keyword>
<dbReference type="InterPro" id="IPR002464">
    <property type="entry name" value="DNA/RNA_helicase_DEAH_CS"/>
</dbReference>
<keyword evidence="7" id="KW-0067">ATP-binding</keyword>
<dbReference type="Pfam" id="PF07717">
    <property type="entry name" value="OB_NTP_bind"/>
    <property type="match status" value="1"/>
</dbReference>
<evidence type="ECO:0000256" key="7">
    <source>
        <dbReference type="ARBA" id="ARBA00022840"/>
    </source>
</evidence>
<dbReference type="PROSITE" id="PS51192">
    <property type="entry name" value="HELICASE_ATP_BIND_1"/>
    <property type="match status" value="1"/>
</dbReference>
<dbReference type="InterPro" id="IPR001650">
    <property type="entry name" value="Helicase_C-like"/>
</dbReference>
<gene>
    <name evidence="15" type="primary">PRP22</name>
    <name evidence="15" type="ORF">MOBT1_001000</name>
</gene>
<feature type="region of interest" description="Disordered" evidence="11">
    <location>
        <begin position="99"/>
        <end position="159"/>
    </location>
</feature>
<dbReference type="GO" id="GO:0016787">
    <property type="term" value="F:hydrolase activity"/>
    <property type="evidence" value="ECO:0007669"/>
    <property type="project" value="UniProtKB-KW"/>
</dbReference>
<dbReference type="Gene3D" id="1.20.120.1080">
    <property type="match status" value="1"/>
</dbReference>
<comment type="subcellular location">
    <subcellularLocation>
        <location evidence="1">Nucleus</location>
    </subcellularLocation>
</comment>
<dbReference type="GO" id="GO:0005684">
    <property type="term" value="C:U2-type spliceosomal complex"/>
    <property type="evidence" value="ECO:0007669"/>
    <property type="project" value="UniProtKB-ARBA"/>
</dbReference>
<dbReference type="InterPro" id="IPR007502">
    <property type="entry name" value="Helicase-assoc_dom"/>
</dbReference>
<dbReference type="Pfam" id="PF00575">
    <property type="entry name" value="S1"/>
    <property type="match status" value="1"/>
</dbReference>
<dbReference type="PROSITE" id="PS50126">
    <property type="entry name" value="S1"/>
    <property type="match status" value="1"/>
</dbReference>
<dbReference type="SMART" id="SM00490">
    <property type="entry name" value="HELICc"/>
    <property type="match status" value="1"/>
</dbReference>
<keyword evidence="8" id="KW-0508">mRNA splicing</keyword>
<feature type="domain" description="Helicase C-terminal" evidence="14">
    <location>
        <begin position="649"/>
        <end position="829"/>
    </location>
</feature>
<dbReference type="GO" id="GO:0071013">
    <property type="term" value="C:catalytic step 2 spliceosome"/>
    <property type="evidence" value="ECO:0007669"/>
    <property type="project" value="TreeGrafter"/>
</dbReference>
<evidence type="ECO:0000259" key="13">
    <source>
        <dbReference type="PROSITE" id="PS51192"/>
    </source>
</evidence>
<dbReference type="CDD" id="cd21691">
    <property type="entry name" value="GH2-like_DHX8"/>
    <property type="match status" value="1"/>
</dbReference>
<keyword evidence="4" id="KW-0547">Nucleotide-binding</keyword>
<dbReference type="GO" id="GO:0000390">
    <property type="term" value="P:spliceosomal complex disassembly"/>
    <property type="evidence" value="ECO:0007669"/>
    <property type="project" value="TreeGrafter"/>
</dbReference>
<sequence>MDDPLARLEFLSLVSKIATEIENHLGIHDRTLAEFVISLHDGAGSLKAFQSRLDEAGADFSAAFVENLDRLITTLHPKHKAAKKAAPSTTDERAKMLPGLAIQDQEWQPPEYASDTPARRRDRSRSPEARARPADAYRRSPPPPARTRAPPPPRDERPVLHKIYDGRVSGVKDFGAFVTLDGVVGRQDGLVHISALSRERVAHPSDVVQRGEAVKVKVVSLQGTRIGLSMKDVDQYTGRDLAPASAAPRREARPGAGTGANTAPLGRAPSPDVPAARGRKRLTSPERWELKQLIASGVANASDYPELEEEELATPATRQLGPSADEDVDIEVNEKEAPFLAGQTAATLELSPVRIVKAPDGSMNRAAQSGTTLAKERKELRQQQLQEQADAQKKDTTTAWLDPMAPQAERTFAQDVRGNLIGRRTQEQAAWKKHTFNKATTFGKITTLSMQEQRQSLPIFKLRSQLVQAVRDNQVLVVVGDTGSGKTTQLTQYLAEEGFADHGKKIGCTQPRRVAAISVAKRVAEEVGCRVGQEVGYTVRFEDYTSSETRIKYMTDGMLQRESLVDRDVSQYSVIMLDEAHERTIATDVLFGLLKKALQRRPDLKLIVTSATLDAAKFSEYFFGCPIFTIPGRTFPVEILYTKEPEPDYLDASLITVMQIHLSEPPGDILVFLTGQEEIDTSCEILYERMRALGPSVPELIILPVYSALPSEMQSRIFEPAPPGARKVVLATNIAETSITIDGVYYVVDPGFVKQNAYDARLGMDSLVVTPISQAQARQRAGRAGRTGPGKCYRLYTEAAYRNEMLPNPIPDIQRQNLASTILMLKAMGINDLLHFDFMDPPPAQTMLTALEALYALSALDDEGLLTRLGRKMADFPMDPMMAKMLITSVDLGCSEEMLSIVAMLSIQNVFYRPKDKQAQADQKRAKFFQPEGDHLTLLTVYNAWAANHFSMPWCIENFIQGRALRRAQDVRKQLVGIMDRYHHDILSCGKDYNSVRRAICAGYFRNAARKDPHEGYKALAEAGGNIYLHPSSSLFSRPAEYVVYHEVVMTSKEYMREVTAIEPKWLVEVAPRFFRTADPASISKRKREEKIKPLYSKQATAQEEWKASRARAQANYYNERF</sequence>
<dbReference type="InterPro" id="IPR048333">
    <property type="entry name" value="HA2_WH"/>
</dbReference>
<dbReference type="PROSITE" id="PS00690">
    <property type="entry name" value="DEAH_ATP_HELICASE"/>
    <property type="match status" value="1"/>
</dbReference>
<evidence type="ECO:0000256" key="3">
    <source>
        <dbReference type="ARBA" id="ARBA00022664"/>
    </source>
</evidence>
<dbReference type="InterPro" id="IPR049588">
    <property type="entry name" value="DHX8_GH2-like"/>
</dbReference>
<evidence type="ECO:0000256" key="11">
    <source>
        <dbReference type="SAM" id="MobiDB-lite"/>
    </source>
</evidence>
<dbReference type="CDD" id="cd05684">
    <property type="entry name" value="S1_DHX8_helicase"/>
    <property type="match status" value="1"/>
</dbReference>
<dbReference type="InterPro" id="IPR049621">
    <property type="entry name" value="S1_DHX8_helicase"/>
</dbReference>